<reference evidence="9" key="3">
    <citation type="journal article" date="2024" name="Elife">
        <title>Effect of alpha-tubulin acetylation on the doublet microtubule structure.</title>
        <authorList>
            <person name="Yang S.K."/>
            <person name="Kubo S."/>
            <person name="Black C.S."/>
            <person name="Peri K."/>
            <person name="Dai D."/>
            <person name="Legal T."/>
            <person name="Valente-Paterno M."/>
            <person name="Gaertig J."/>
            <person name="Bui K.H."/>
        </authorList>
    </citation>
    <scope>STRUCTURE BY ELECTRON MICROSCOPY (4.10 ANGSTROMS)</scope>
</reference>
<evidence type="ECO:0000256" key="1">
    <source>
        <dbReference type="ARBA" id="ARBA00023054"/>
    </source>
</evidence>
<reference evidence="6" key="1">
    <citation type="journal article" date="2006" name="PLoS Biol.">
        <title>Macronuclear genome sequence of the ciliate Tetrahymena thermophila, a model eukaryote.</title>
        <authorList>
            <person name="Eisen J.A."/>
            <person name="Coyne R.S."/>
            <person name="Wu M."/>
            <person name="Wu D."/>
            <person name="Thiagarajan M."/>
            <person name="Wortman J.R."/>
            <person name="Badger J.H."/>
            <person name="Ren Q."/>
            <person name="Amedeo P."/>
            <person name="Jones K.M."/>
            <person name="Tallon L.J."/>
            <person name="Delcher A.L."/>
            <person name="Salzberg S.L."/>
            <person name="Silva J.C."/>
            <person name="Haas B.J."/>
            <person name="Majoros W.H."/>
            <person name="Farzad M."/>
            <person name="Carlton J.M."/>
            <person name="Smith R.K. Jr."/>
            <person name="Garg J."/>
            <person name="Pearlman R.E."/>
            <person name="Karrer K.M."/>
            <person name="Sun L."/>
            <person name="Manning G."/>
            <person name="Elde N.C."/>
            <person name="Turkewitz A.P."/>
            <person name="Asai D.J."/>
            <person name="Wilkes D.E."/>
            <person name="Wang Y."/>
            <person name="Cai H."/>
            <person name="Collins K."/>
            <person name="Stewart B.A."/>
            <person name="Lee S.R."/>
            <person name="Wilamowska K."/>
            <person name="Weinberg Z."/>
            <person name="Ruzzo W.L."/>
            <person name="Wloga D."/>
            <person name="Gaertig J."/>
            <person name="Frankel J."/>
            <person name="Tsao C.-C."/>
            <person name="Gorovsky M.A."/>
            <person name="Keeling P.J."/>
            <person name="Waller R.F."/>
            <person name="Patron N.J."/>
            <person name="Cherry J.M."/>
            <person name="Stover N.A."/>
            <person name="Krieger C.J."/>
            <person name="del Toro C."/>
            <person name="Ryder H.F."/>
            <person name="Williamson S.C."/>
            <person name="Barbeau R.A."/>
            <person name="Hamilton E.P."/>
            <person name="Orias E."/>
        </authorList>
    </citation>
    <scope>NUCLEOTIDE SEQUENCE [LARGE SCALE GENOMIC DNA]</scope>
    <source>
        <strain evidence="6">SB210</strain>
    </source>
</reference>
<feature type="coiled-coil region" evidence="2">
    <location>
        <begin position="167"/>
        <end position="376"/>
    </location>
</feature>
<dbReference type="PDB" id="8SF7">
    <property type="method" value="EM"/>
    <property type="resolution" value="4.10 A"/>
    <property type="chains" value="1P/2P=1-507"/>
</dbReference>
<dbReference type="PDB" id="8G3D">
    <property type="method" value="EM"/>
    <property type="resolution" value="3.70 A"/>
    <property type="chains" value="1P/2P=1-507"/>
</dbReference>
<evidence type="ECO:0000259" key="4">
    <source>
        <dbReference type="Pfam" id="PF13868"/>
    </source>
</evidence>
<keyword evidence="1 2" id="KW-0175">Coiled coil</keyword>
<evidence type="ECO:0007829" key="8">
    <source>
        <dbReference type="PDB" id="8G3D"/>
    </source>
</evidence>
<reference evidence="7 8" key="2">
    <citation type="journal article" date="2023" name="Nat. Commun.">
        <title>Native doublet microtubules from Tetrahymena thermophila reveal the importance of outer junction proteins.</title>
        <authorList>
            <person name="Kubo S."/>
            <person name="Black C.S."/>
            <person name="Joachimiak E."/>
            <person name="Yang S.K."/>
            <person name="Legal T."/>
            <person name="Peri K."/>
            <person name="Khalifa A.A.Z."/>
            <person name="Ghanaeian A."/>
            <person name="McCafferty C.L."/>
            <person name="Valente-Paterno M."/>
            <person name="De Bellis C."/>
            <person name="Huynh P.M."/>
            <person name="Fan Z."/>
            <person name="Marcotte E.M."/>
            <person name="Wloga D."/>
            <person name="Bui K.H."/>
        </authorList>
    </citation>
    <scope>STRUCTURE BY ELECTRON MICROSCOPY (3.70 ANGSTROMS)</scope>
</reference>
<dbReference type="EMDB" id="EMD-29685"/>
<dbReference type="EMDB" id="EMD-29692"/>
<feature type="compositionally biased region" description="Low complexity" evidence="3">
    <location>
        <begin position="12"/>
        <end position="35"/>
    </location>
</feature>
<evidence type="ECO:0007829" key="9">
    <source>
        <dbReference type="PDB" id="8SF7"/>
    </source>
</evidence>
<evidence type="ECO:0000313" key="6">
    <source>
        <dbReference type="Proteomes" id="UP000009168"/>
    </source>
</evidence>
<evidence type="ECO:0000313" key="5">
    <source>
        <dbReference type="EMBL" id="EAR95127.2"/>
    </source>
</evidence>
<dbReference type="PANTHER" id="PTHR28663:SF1">
    <property type="entry name" value="CILIA- AND FLAGELLA- ASSOCIATED PROTEIN 210"/>
    <property type="match status" value="1"/>
</dbReference>
<dbReference type="InterPro" id="IPR039986">
    <property type="entry name" value="CFAP210"/>
</dbReference>
<name>Q23EX8_TETTS</name>
<feature type="compositionally biased region" description="Polar residues" evidence="3">
    <location>
        <begin position="36"/>
        <end position="48"/>
    </location>
</feature>
<keyword evidence="6" id="KW-1185">Reference proteome</keyword>
<evidence type="ECO:0000256" key="3">
    <source>
        <dbReference type="SAM" id="MobiDB-lite"/>
    </source>
</evidence>
<accession>Q23EX8</accession>
<dbReference type="PANTHER" id="PTHR28663">
    <property type="entry name" value="COILED-COIL DOMAIN-CONTAINING PROTEIN 173"/>
    <property type="match status" value="1"/>
</dbReference>
<sequence length="507" mass="61580">MSVQSQSRQNKSSYGSQRQGSIQQQSINQQSRTSNNFNQSNKTFTQKNTIQVPFSEIVRMKENCQINSDPEKERKLKEKTELYELSKQRVKNWPNTIQAIRKKKDETRFEKFKKDEEERRRVDEEEARYQANVKKEIIEKANKQIYEGNDRVKAFQSKLLLVDTLQEREGQIELKKQVQEMEKMREEIHLENMKENIRKLEEEEQRKKEELEEKKRHAQKILREQHEEMKVKYIKRLQDEKIEGEIIKQRALEAIAKEKEEERARREKAIQIQIDTKKGNEVLQTIRAELKEKEKLEDEKIKQYAEKKEKITEMRRLREEMRFKEKQEQRQKLIDEQIKRLAAIKNEEESRINKQIIEAQMKADEAEKKKREAIAAQKKRFDESIQLTLKRKEQQVVEQKMEDQAYQQYWQKKNVQIQQREHQEKREAFNRAKDLQDFHKVQANEKQKLREEAFLNEMDEAEKIKQRLENDDKNFNSWAERMIREWNSDGKDIKPLLKELATYNKKL</sequence>
<dbReference type="InParanoid" id="Q23EX8"/>
<dbReference type="EMDB" id="EMD-40436"/>
<dbReference type="STRING" id="312017.Q23EX8"/>
<dbReference type="Proteomes" id="UP000009168">
    <property type="component" value="Unassembled WGS sequence"/>
</dbReference>
<evidence type="ECO:0007829" key="7">
    <source>
        <dbReference type="PDB" id="8G2Z"/>
    </source>
</evidence>
<feature type="domain" description="Trichohyalin-plectin-homology" evidence="4">
    <location>
        <begin position="145"/>
        <end position="485"/>
    </location>
</feature>
<feature type="compositionally biased region" description="Polar residues" evidence="3">
    <location>
        <begin position="1"/>
        <end position="11"/>
    </location>
</feature>
<dbReference type="RefSeq" id="XP_001015372.2">
    <property type="nucleotide sequence ID" value="XM_001015372.2"/>
</dbReference>
<dbReference type="PDB" id="8G2Z">
    <property type="method" value="EM"/>
    <property type="resolution" value="4.10 A"/>
    <property type="chains" value="1P/2P=1-507"/>
</dbReference>
<gene>
    <name evidence="5" type="ORF">TTHERM_00643530</name>
</gene>
<dbReference type="GeneID" id="7839716"/>
<evidence type="ECO:0000256" key="2">
    <source>
        <dbReference type="SAM" id="Coils"/>
    </source>
</evidence>
<keyword evidence="7 8" id="KW-0002">3D-structure</keyword>
<protein>
    <recommendedName>
        <fullName evidence="4">Trichohyalin-plectin-homology domain-containing protein</fullName>
    </recommendedName>
</protein>
<dbReference type="Pfam" id="PF13868">
    <property type="entry name" value="TPH"/>
    <property type="match status" value="1"/>
</dbReference>
<dbReference type="InterPro" id="IPR043597">
    <property type="entry name" value="TPH_dom"/>
</dbReference>
<dbReference type="EMBL" id="GG662707">
    <property type="protein sequence ID" value="EAR95127.2"/>
    <property type="molecule type" value="Genomic_DNA"/>
</dbReference>
<feature type="region of interest" description="Disordered" evidence="3">
    <location>
        <begin position="1"/>
        <end position="48"/>
    </location>
</feature>
<dbReference type="AlphaFoldDB" id="Q23EX8"/>
<dbReference type="eggNOG" id="ENOG502QPZ3">
    <property type="taxonomic scope" value="Eukaryota"/>
</dbReference>
<organism evidence="5 6">
    <name type="scientific">Tetrahymena thermophila (strain SB210)</name>
    <dbReference type="NCBI Taxonomy" id="312017"/>
    <lineage>
        <taxon>Eukaryota</taxon>
        <taxon>Sar</taxon>
        <taxon>Alveolata</taxon>
        <taxon>Ciliophora</taxon>
        <taxon>Intramacronucleata</taxon>
        <taxon>Oligohymenophorea</taxon>
        <taxon>Hymenostomatida</taxon>
        <taxon>Tetrahymenina</taxon>
        <taxon>Tetrahymenidae</taxon>
        <taxon>Tetrahymena</taxon>
    </lineage>
</organism>
<dbReference type="KEGG" id="tet:TTHERM_00643530"/>
<dbReference type="OrthoDB" id="331765at2759"/>
<dbReference type="HOGENOM" id="CLU_036492_1_0_1"/>
<proteinExistence type="evidence at protein level"/>